<sequence length="151" mass="17374">MPHIIHANAKLTPTSRLELARCVIDQGWPLRRAAERFQVAVPTAQRWADRYRTLGPAGMADASSRPGHSPRRTPTRRERRVVKLRCTRAWGPARIAGHLGMHASTVHRILTRYTCPRLAHTDRATGRAVRRYEHDRWGASCFPDRVPIRWF</sequence>
<dbReference type="SUPFAM" id="SSF46689">
    <property type="entry name" value="Homeodomain-like"/>
    <property type="match status" value="1"/>
</dbReference>
<protein>
    <submittedName>
        <fullName evidence="2">Transposase IS481 family protein</fullName>
    </submittedName>
</protein>
<reference evidence="2 3" key="1">
    <citation type="submission" date="2019-06" db="EMBL/GenBank/DDBJ databases">
        <title>Sequencing the genomes of 1000 actinobacteria strains.</title>
        <authorList>
            <person name="Klenk H.-P."/>
        </authorList>
    </citation>
    <scope>NUCLEOTIDE SEQUENCE [LARGE SCALE GENOMIC DNA]</scope>
    <source>
        <strain evidence="2 3">DSM 45015</strain>
    </source>
</reference>
<name>A0A543NJ83_9ACTN</name>
<feature type="compositionally biased region" description="Basic residues" evidence="1">
    <location>
        <begin position="68"/>
        <end position="78"/>
    </location>
</feature>
<accession>A0A543NJ83</accession>
<organism evidence="2 3">
    <name type="scientific">Haloactinospora alba</name>
    <dbReference type="NCBI Taxonomy" id="405555"/>
    <lineage>
        <taxon>Bacteria</taxon>
        <taxon>Bacillati</taxon>
        <taxon>Actinomycetota</taxon>
        <taxon>Actinomycetes</taxon>
        <taxon>Streptosporangiales</taxon>
        <taxon>Nocardiopsidaceae</taxon>
        <taxon>Haloactinospora</taxon>
    </lineage>
</organism>
<dbReference type="InterPro" id="IPR009057">
    <property type="entry name" value="Homeodomain-like_sf"/>
</dbReference>
<dbReference type="AlphaFoldDB" id="A0A543NJ83"/>
<gene>
    <name evidence="2" type="ORF">FHX37_1839</name>
</gene>
<feature type="region of interest" description="Disordered" evidence="1">
    <location>
        <begin position="56"/>
        <end position="78"/>
    </location>
</feature>
<proteinExistence type="predicted"/>
<keyword evidence="3" id="KW-1185">Reference proteome</keyword>
<dbReference type="Pfam" id="PF13565">
    <property type="entry name" value="HTH_32"/>
    <property type="match status" value="1"/>
</dbReference>
<dbReference type="Proteomes" id="UP000317422">
    <property type="component" value="Unassembled WGS sequence"/>
</dbReference>
<evidence type="ECO:0000313" key="3">
    <source>
        <dbReference type="Proteomes" id="UP000317422"/>
    </source>
</evidence>
<evidence type="ECO:0000256" key="1">
    <source>
        <dbReference type="SAM" id="MobiDB-lite"/>
    </source>
</evidence>
<comment type="caution">
    <text evidence="2">The sequence shown here is derived from an EMBL/GenBank/DDBJ whole genome shotgun (WGS) entry which is preliminary data.</text>
</comment>
<evidence type="ECO:0000313" key="2">
    <source>
        <dbReference type="EMBL" id="TQN31915.1"/>
    </source>
</evidence>
<dbReference type="EMBL" id="VFQC01000001">
    <property type="protein sequence ID" value="TQN31915.1"/>
    <property type="molecule type" value="Genomic_DNA"/>
</dbReference>